<dbReference type="PANTHER" id="PTHR39185:SF1">
    <property type="entry name" value="SWARMING MOTILITY PROTEIN SWRD"/>
    <property type="match status" value="1"/>
</dbReference>
<protein>
    <submittedName>
        <fullName evidence="1">Flagellar protein FlbD</fullName>
    </submittedName>
</protein>
<keyword evidence="1" id="KW-0282">Flagellum</keyword>
<evidence type="ECO:0000313" key="1">
    <source>
        <dbReference type="EMBL" id="GEJ56988.1"/>
    </source>
</evidence>
<accession>A0A7I9VLB8</accession>
<gene>
    <name evidence="1" type="ORF">AMYX_17290</name>
</gene>
<organism evidence="1 2">
    <name type="scientific">Anaeromyxobacter diazotrophicus</name>
    <dbReference type="NCBI Taxonomy" id="2590199"/>
    <lineage>
        <taxon>Bacteria</taxon>
        <taxon>Pseudomonadati</taxon>
        <taxon>Myxococcota</taxon>
        <taxon>Myxococcia</taxon>
        <taxon>Myxococcales</taxon>
        <taxon>Cystobacterineae</taxon>
        <taxon>Anaeromyxobacteraceae</taxon>
        <taxon>Anaeromyxobacter</taxon>
    </lineage>
</organism>
<keyword evidence="1" id="KW-0969">Cilium</keyword>
<sequence>MIALTRLDGKELVVNADHILTAEATPDTVLLLTTGLKLMVLEPVSEVVERMAAWQRRVHGPPEARGTVLPFPRGVPQE</sequence>
<dbReference type="AlphaFoldDB" id="A0A7I9VLB8"/>
<keyword evidence="1" id="KW-0966">Cell projection</keyword>
<dbReference type="PANTHER" id="PTHR39185">
    <property type="entry name" value="SWARMING MOTILITY PROTEIN SWRD"/>
    <property type="match status" value="1"/>
</dbReference>
<dbReference type="Pfam" id="PF06289">
    <property type="entry name" value="FlbD"/>
    <property type="match status" value="1"/>
</dbReference>
<name>A0A7I9VLB8_9BACT</name>
<proteinExistence type="predicted"/>
<dbReference type="Proteomes" id="UP000503640">
    <property type="component" value="Unassembled WGS sequence"/>
</dbReference>
<dbReference type="RefSeq" id="WP_176064489.1">
    <property type="nucleotide sequence ID" value="NZ_BJTG01000004.1"/>
</dbReference>
<reference evidence="2" key="1">
    <citation type="journal article" date="2020" name="Appl. Environ. Microbiol.">
        <title>Diazotrophic Anaeromyxobacter Isolates from Soils.</title>
        <authorList>
            <person name="Masuda Y."/>
            <person name="Yamanaka H."/>
            <person name="Xu Z.X."/>
            <person name="Shiratori Y."/>
            <person name="Aono T."/>
            <person name="Amachi S."/>
            <person name="Senoo K."/>
            <person name="Itoh H."/>
        </authorList>
    </citation>
    <scope>NUCLEOTIDE SEQUENCE [LARGE SCALE GENOMIC DNA]</scope>
    <source>
        <strain evidence="2">R267</strain>
    </source>
</reference>
<dbReference type="EMBL" id="BJTG01000004">
    <property type="protein sequence ID" value="GEJ56988.1"/>
    <property type="molecule type" value="Genomic_DNA"/>
</dbReference>
<dbReference type="InterPro" id="IPR009384">
    <property type="entry name" value="SwrD-like"/>
</dbReference>
<comment type="caution">
    <text evidence="1">The sequence shown here is derived from an EMBL/GenBank/DDBJ whole genome shotgun (WGS) entry which is preliminary data.</text>
</comment>
<keyword evidence="2" id="KW-1185">Reference proteome</keyword>
<evidence type="ECO:0000313" key="2">
    <source>
        <dbReference type="Proteomes" id="UP000503640"/>
    </source>
</evidence>